<dbReference type="Pfam" id="PF02397">
    <property type="entry name" value="Bac_transf"/>
    <property type="match status" value="1"/>
</dbReference>
<name>A0A932CRL3_UNCTE</name>
<dbReference type="PANTHER" id="PTHR30576">
    <property type="entry name" value="COLANIC BIOSYNTHESIS UDP-GLUCOSE LIPID CARRIER TRANSFERASE"/>
    <property type="match status" value="1"/>
</dbReference>
<feature type="domain" description="Bacterial sugar transferase" evidence="2">
    <location>
        <begin position="1"/>
        <end position="82"/>
    </location>
</feature>
<comment type="caution">
    <text evidence="3">The sequence shown here is derived from an EMBL/GenBank/DDBJ whole genome shotgun (WGS) entry which is preliminary data.</text>
</comment>
<accession>A0A932CRL3</accession>
<keyword evidence="3" id="KW-0808">Transferase</keyword>
<sequence length="88" mass="10353">MSFVGPRPERPFFVEELSREIPYYEQRHTVKPGITGWAQINYHYGSTVEDAIEKLRYDLYYIKHMSPLFDLLIIFRTIKVVLTGEGAN</sequence>
<dbReference type="InterPro" id="IPR003362">
    <property type="entry name" value="Bact_transf"/>
</dbReference>
<dbReference type="GO" id="GO:0009242">
    <property type="term" value="P:colanic acid biosynthetic process"/>
    <property type="evidence" value="ECO:0007669"/>
    <property type="project" value="TreeGrafter"/>
</dbReference>
<dbReference type="Proteomes" id="UP000769766">
    <property type="component" value="Unassembled WGS sequence"/>
</dbReference>
<dbReference type="AlphaFoldDB" id="A0A932CRL3"/>
<proteinExistence type="inferred from homology"/>
<dbReference type="GO" id="GO:0089702">
    <property type="term" value="F:undecaprenyl-phosphate glucose phosphotransferase activity"/>
    <property type="evidence" value="ECO:0007669"/>
    <property type="project" value="TreeGrafter"/>
</dbReference>
<reference evidence="3" key="1">
    <citation type="submission" date="2020-07" db="EMBL/GenBank/DDBJ databases">
        <title>Huge and variable diversity of episymbiotic CPR bacteria and DPANN archaea in groundwater ecosystems.</title>
        <authorList>
            <person name="He C.Y."/>
            <person name="Keren R."/>
            <person name="Whittaker M."/>
            <person name="Farag I.F."/>
            <person name="Doudna J."/>
            <person name="Cate J.H.D."/>
            <person name="Banfield J.F."/>
        </authorList>
    </citation>
    <scope>NUCLEOTIDE SEQUENCE</scope>
    <source>
        <strain evidence="3">NC_groundwater_672_Ag_B-0.1um_62_36</strain>
    </source>
</reference>
<evidence type="ECO:0000259" key="2">
    <source>
        <dbReference type="Pfam" id="PF02397"/>
    </source>
</evidence>
<evidence type="ECO:0000256" key="1">
    <source>
        <dbReference type="ARBA" id="ARBA00006464"/>
    </source>
</evidence>
<organism evidence="3 4">
    <name type="scientific">Tectimicrobiota bacterium</name>
    <dbReference type="NCBI Taxonomy" id="2528274"/>
    <lineage>
        <taxon>Bacteria</taxon>
        <taxon>Pseudomonadati</taxon>
        <taxon>Nitrospinota/Tectimicrobiota group</taxon>
        <taxon>Candidatus Tectimicrobiota</taxon>
    </lineage>
</organism>
<evidence type="ECO:0000313" key="3">
    <source>
        <dbReference type="EMBL" id="MBI2877342.1"/>
    </source>
</evidence>
<dbReference type="EMBL" id="JACPRF010000329">
    <property type="protein sequence ID" value="MBI2877342.1"/>
    <property type="molecule type" value="Genomic_DNA"/>
</dbReference>
<comment type="similarity">
    <text evidence="1">Belongs to the bacterial sugar transferase family.</text>
</comment>
<dbReference type="PANTHER" id="PTHR30576:SF21">
    <property type="entry name" value="UDP-GLUCOSE:UNDECAPRENYL-PHOSPHATE GLUCOSE-1-PHOSPHATE TRANSFERASE"/>
    <property type="match status" value="1"/>
</dbReference>
<gene>
    <name evidence="3" type="ORF">HYY20_10715</name>
</gene>
<evidence type="ECO:0000313" key="4">
    <source>
        <dbReference type="Proteomes" id="UP000769766"/>
    </source>
</evidence>
<protein>
    <submittedName>
        <fullName evidence="3">Sugar transferase</fullName>
    </submittedName>
</protein>